<sequence length="67" mass="7755">MKTLRCVAKRYWREAMILIVLVVIAFALPYFEVRNPTLTMLVAVIVAVYFLATWACKPSYGKDNEKE</sequence>
<accession>A0A384ZYM4</accession>
<dbReference type="Proteomes" id="UP000262440">
    <property type="component" value="Segment"/>
</dbReference>
<protein>
    <submittedName>
        <fullName evidence="2">Uncharacterized protein</fullName>
    </submittedName>
</protein>
<dbReference type="EMBL" id="MH460463">
    <property type="protein sequence ID" value="AXG67325.1"/>
    <property type="molecule type" value="Genomic_DNA"/>
</dbReference>
<feature type="transmembrane region" description="Helical" evidence="1">
    <location>
        <begin position="12"/>
        <end position="31"/>
    </location>
</feature>
<evidence type="ECO:0000256" key="1">
    <source>
        <dbReference type="SAM" id="Phobius"/>
    </source>
</evidence>
<keyword evidence="1" id="KW-0472">Membrane</keyword>
<keyword evidence="1" id="KW-1133">Transmembrane helix</keyword>
<proteinExistence type="predicted"/>
<gene>
    <name evidence="2" type="ORF">AD1_281</name>
</gene>
<reference evidence="2 3" key="1">
    <citation type="journal article" date="2018" name="Front. Microbiol.">
        <title>Jumbo Bacteriophages Are Represented Within an Increasing Diversity of Environmental Viruses Infecting the Emerging Phytopathogen, Dickeya solani.</title>
        <authorList>
            <person name="Day A.W."/>
            <person name="Ahn J."/>
            <person name="Salmond G.P.C."/>
        </authorList>
    </citation>
    <scope>NUCLEOTIDE SEQUENCE [LARGE SCALE GENOMIC DNA]</scope>
</reference>
<organism evidence="2 3">
    <name type="scientific">Dickeya phage vB_DsoM_AD1</name>
    <dbReference type="NCBI Taxonomy" id="2283029"/>
    <lineage>
        <taxon>Viruses</taxon>
        <taxon>Duplodnaviria</taxon>
        <taxon>Heunggongvirae</taxon>
        <taxon>Uroviricota</taxon>
        <taxon>Caudoviricetes</taxon>
        <taxon>Alexandravirus</taxon>
        <taxon>Alexandravirus AD1</taxon>
    </lineage>
</organism>
<keyword evidence="1" id="KW-0812">Transmembrane</keyword>
<feature type="transmembrane region" description="Helical" evidence="1">
    <location>
        <begin position="37"/>
        <end position="56"/>
    </location>
</feature>
<evidence type="ECO:0000313" key="2">
    <source>
        <dbReference type="EMBL" id="AXG67325.1"/>
    </source>
</evidence>
<keyword evidence="3" id="KW-1185">Reference proteome</keyword>
<evidence type="ECO:0000313" key="3">
    <source>
        <dbReference type="Proteomes" id="UP000262440"/>
    </source>
</evidence>
<name>A0A384ZYM4_9CAUD</name>